<feature type="domain" description="ERAP1-like C-terminal" evidence="12">
    <location>
        <begin position="565"/>
        <end position="880"/>
    </location>
</feature>
<gene>
    <name evidence="14" type="ORF">Q4F19_10195</name>
</gene>
<dbReference type="InterPro" id="IPR024571">
    <property type="entry name" value="ERAP1-like_C_dom"/>
</dbReference>
<evidence type="ECO:0000256" key="4">
    <source>
        <dbReference type="ARBA" id="ARBA00022670"/>
    </source>
</evidence>
<feature type="domain" description="Aminopeptidase N-like N-terminal" evidence="13">
    <location>
        <begin position="45"/>
        <end position="203"/>
    </location>
</feature>
<dbReference type="PANTHER" id="PTHR11533">
    <property type="entry name" value="PROTEASE M1 ZINC METALLOPROTEASE"/>
    <property type="match status" value="1"/>
</dbReference>
<dbReference type="InterPro" id="IPR034016">
    <property type="entry name" value="M1_APN-typ"/>
</dbReference>
<evidence type="ECO:0000259" key="12">
    <source>
        <dbReference type="Pfam" id="PF11838"/>
    </source>
</evidence>
<feature type="signal peptide" evidence="10">
    <location>
        <begin position="1"/>
        <end position="23"/>
    </location>
</feature>
<dbReference type="CDD" id="cd09601">
    <property type="entry name" value="M1_APN-Q_like"/>
    <property type="match status" value="1"/>
</dbReference>
<dbReference type="GO" id="GO:0016787">
    <property type="term" value="F:hydrolase activity"/>
    <property type="evidence" value="ECO:0007669"/>
    <property type="project" value="UniProtKB-KW"/>
</dbReference>
<dbReference type="EMBL" id="JAUOTP010000004">
    <property type="protein sequence ID" value="MDO6414748.1"/>
    <property type="molecule type" value="Genomic_DNA"/>
</dbReference>
<dbReference type="Pfam" id="PF11838">
    <property type="entry name" value="ERAP1_C"/>
    <property type="match status" value="1"/>
</dbReference>
<organism evidence="14 15">
    <name type="scientific">Sphingomonas natans</name>
    <dbReference type="NCBI Taxonomy" id="3063330"/>
    <lineage>
        <taxon>Bacteria</taxon>
        <taxon>Pseudomonadati</taxon>
        <taxon>Pseudomonadota</taxon>
        <taxon>Alphaproteobacteria</taxon>
        <taxon>Sphingomonadales</taxon>
        <taxon>Sphingomonadaceae</taxon>
        <taxon>Sphingomonas</taxon>
    </lineage>
</organism>
<dbReference type="Gene3D" id="1.10.390.10">
    <property type="entry name" value="Neutral Protease Domain 2"/>
    <property type="match status" value="1"/>
</dbReference>
<evidence type="ECO:0000313" key="14">
    <source>
        <dbReference type="EMBL" id="MDO6414748.1"/>
    </source>
</evidence>
<comment type="caution">
    <text evidence="14">The sequence shown here is derived from an EMBL/GenBank/DDBJ whole genome shotgun (WGS) entry which is preliminary data.</text>
</comment>
<dbReference type="Proteomes" id="UP001169764">
    <property type="component" value="Unassembled WGS sequence"/>
</dbReference>
<dbReference type="Gene3D" id="2.60.40.1730">
    <property type="entry name" value="tricorn interacting facor f3 domain"/>
    <property type="match status" value="1"/>
</dbReference>
<dbReference type="InterPro" id="IPR042097">
    <property type="entry name" value="Aminopeptidase_N-like_N_sf"/>
</dbReference>
<keyword evidence="6 9" id="KW-0378">Hydrolase</keyword>
<comment type="cofactor">
    <cofactor evidence="9">
        <name>Zn(2+)</name>
        <dbReference type="ChEBI" id="CHEBI:29105"/>
    </cofactor>
    <text evidence="9">Binds 1 zinc ion per subunit.</text>
</comment>
<evidence type="ECO:0000256" key="5">
    <source>
        <dbReference type="ARBA" id="ARBA00022723"/>
    </source>
</evidence>
<feature type="domain" description="Peptidase M1 membrane alanine aminopeptidase" evidence="11">
    <location>
        <begin position="281"/>
        <end position="485"/>
    </location>
</feature>
<dbReference type="Gene3D" id="1.25.50.20">
    <property type="match status" value="1"/>
</dbReference>
<keyword evidence="15" id="KW-1185">Reference proteome</keyword>
<dbReference type="EC" id="3.4.11.-" evidence="9"/>
<evidence type="ECO:0000256" key="7">
    <source>
        <dbReference type="ARBA" id="ARBA00022833"/>
    </source>
</evidence>
<dbReference type="RefSeq" id="WP_303542213.1">
    <property type="nucleotide sequence ID" value="NZ_JAUOTP010000004.1"/>
</dbReference>
<evidence type="ECO:0000259" key="11">
    <source>
        <dbReference type="Pfam" id="PF01433"/>
    </source>
</evidence>
<keyword evidence="3 9" id="KW-0031">Aminopeptidase</keyword>
<sequence length="904" mass="96640">MRATLLAALAFASPLAIATAAHAAETGIVADASAPKGKLPDQARPIAYRLDLTILPDQPRFSGHAEIDVTVKAETKSLYLHGRDLTMAGARAIVGGKTIPAKWAQVDKTGTARLDFAAPLPAGRATLAFDYDAAIGDSPSSLYRVKVGTDWYSWTQFESIDARGTFPSFDEPGFKTPFTVSITTKAGDKAVSNAPETDVTRIKVDPRSAAAQYARAHKLPVPTALDVHHFQPTLPLPTYLVALMAGPYITAEGNAPPVGARTAPLPLRIVATKAQAGKLDYAIAESPRIVELLEKYFGQPFPFPKLDQIGSPVMPGAMENAGADIYGDDIILIDGNATTRRKQNFGMIVAHELSHQWFGDLVTPAWWDDIWLNESFANWMGYRIGNEWRPELNIGVGAIDEALSAMDTDALEVGRPIHQIIAENSQIDSAFDSITYGKGGQVVAMIASYLGDEEFRDGVRLHLSRHRYGNATSDEFFQALADAAHDPRVLPALKSFVDQQGVPVVDIRREGGQLVASQSRYAFLGSSPKPLTWTIPLCVRVGEKRTCSLLDKTSMAIGAAGPGAIMPNAGGAGYYRFTLSPDDWKTLIAAGPTLPAGEALAADDSLWAAFRAGKADAATLITAAKTMATAKDSNVAVDGGLRLAGLRATGLIDDASLPDYRRLISTIYGPMLAQIGFDPAAGAHKSDDPDRQKLRQDLVRMLALTAQDADVRAKLLAASDAYFAGNMQAIDQAFLAPMLALTVQKGGLPAAKTMLERALTSEDAVFRPRALNAIALSGDPAIARWVFGLADKRLRPTERINLITLLATTRETRDVTAEWLLANYDTIAAGNGIFITSRLPQVLGTQCSAERAADIQAKLGPKVKAMGAGELEFARTVEEIRHCGVLKDAKADEIAAALKAAVAG</sequence>
<keyword evidence="10" id="KW-0732">Signal</keyword>
<protein>
    <recommendedName>
        <fullName evidence="9">Aminopeptidase</fullName>
        <ecNumber evidence="9">3.4.11.-</ecNumber>
    </recommendedName>
</protein>
<evidence type="ECO:0000256" key="9">
    <source>
        <dbReference type="RuleBase" id="RU364040"/>
    </source>
</evidence>
<dbReference type="InterPro" id="IPR014782">
    <property type="entry name" value="Peptidase_M1_dom"/>
</dbReference>
<evidence type="ECO:0000256" key="1">
    <source>
        <dbReference type="ARBA" id="ARBA00000098"/>
    </source>
</evidence>
<keyword evidence="8 9" id="KW-0482">Metalloprotease</keyword>
<dbReference type="Pfam" id="PF17900">
    <property type="entry name" value="Peptidase_M1_N"/>
    <property type="match status" value="1"/>
</dbReference>
<evidence type="ECO:0000256" key="8">
    <source>
        <dbReference type="ARBA" id="ARBA00023049"/>
    </source>
</evidence>
<dbReference type="Pfam" id="PF01433">
    <property type="entry name" value="Peptidase_M1"/>
    <property type="match status" value="1"/>
</dbReference>
<proteinExistence type="inferred from homology"/>
<evidence type="ECO:0000313" key="15">
    <source>
        <dbReference type="Proteomes" id="UP001169764"/>
    </source>
</evidence>
<evidence type="ECO:0000259" key="13">
    <source>
        <dbReference type="Pfam" id="PF17900"/>
    </source>
</evidence>
<dbReference type="SUPFAM" id="SSF55486">
    <property type="entry name" value="Metalloproteases ('zincins'), catalytic domain"/>
    <property type="match status" value="1"/>
</dbReference>
<keyword evidence="7 9" id="KW-0862">Zinc</keyword>
<dbReference type="InterPro" id="IPR001930">
    <property type="entry name" value="Peptidase_M1"/>
</dbReference>
<dbReference type="InterPro" id="IPR027268">
    <property type="entry name" value="Peptidase_M4/M1_CTD_sf"/>
</dbReference>
<comment type="similarity">
    <text evidence="2 9">Belongs to the peptidase M1 family.</text>
</comment>
<dbReference type="InterPro" id="IPR045357">
    <property type="entry name" value="Aminopeptidase_N-like_N"/>
</dbReference>
<dbReference type="PANTHER" id="PTHR11533:SF174">
    <property type="entry name" value="PUROMYCIN-SENSITIVE AMINOPEPTIDASE-RELATED"/>
    <property type="match status" value="1"/>
</dbReference>
<reference evidence="14" key="1">
    <citation type="submission" date="2023-07" db="EMBL/GenBank/DDBJ databases">
        <authorList>
            <person name="Kim M."/>
        </authorList>
    </citation>
    <scope>NUCLEOTIDE SEQUENCE</scope>
    <source>
        <strain evidence="14">BIUV-7</strain>
    </source>
</reference>
<feature type="chain" id="PRO_5047099647" description="Aminopeptidase" evidence="10">
    <location>
        <begin position="24"/>
        <end position="904"/>
    </location>
</feature>
<evidence type="ECO:0000256" key="10">
    <source>
        <dbReference type="SAM" id="SignalP"/>
    </source>
</evidence>
<comment type="catalytic activity">
    <reaction evidence="1">
        <text>Release of an N-terminal amino acid, Xaa-|-Yaa- from a peptide, amide or arylamide. Xaa is preferably Ala, but may be most amino acids including Pro (slow action). When a terminal hydrophobic residue is followed by a prolyl residue, the two may be released as an intact Xaa-Pro dipeptide.</text>
        <dbReference type="EC" id="3.4.11.2"/>
    </reaction>
</comment>
<evidence type="ECO:0000256" key="2">
    <source>
        <dbReference type="ARBA" id="ARBA00010136"/>
    </source>
</evidence>
<name>A0ABT8YA89_9SPHN</name>
<dbReference type="InterPro" id="IPR050344">
    <property type="entry name" value="Peptidase_M1_aminopeptidases"/>
</dbReference>
<accession>A0ABT8YA89</accession>
<dbReference type="Gene3D" id="2.60.40.1910">
    <property type="match status" value="1"/>
</dbReference>
<keyword evidence="4 9" id="KW-0645">Protease</keyword>
<evidence type="ECO:0000256" key="6">
    <source>
        <dbReference type="ARBA" id="ARBA00022801"/>
    </source>
</evidence>
<evidence type="ECO:0000256" key="3">
    <source>
        <dbReference type="ARBA" id="ARBA00022438"/>
    </source>
</evidence>
<dbReference type="PRINTS" id="PR00756">
    <property type="entry name" value="ALADIPTASE"/>
</dbReference>
<dbReference type="SUPFAM" id="SSF63737">
    <property type="entry name" value="Leukotriene A4 hydrolase N-terminal domain"/>
    <property type="match status" value="1"/>
</dbReference>
<keyword evidence="5 9" id="KW-0479">Metal-binding</keyword>